<dbReference type="EMBL" id="VFOW01000001">
    <property type="protein sequence ID" value="TQL75792.1"/>
    <property type="molecule type" value="Genomic_DNA"/>
</dbReference>
<evidence type="ECO:0000256" key="4">
    <source>
        <dbReference type="PIRSR" id="PIRSR036492-1"/>
    </source>
</evidence>
<organism evidence="6 7">
    <name type="scientific">Stackebrandtia endophytica</name>
    <dbReference type="NCBI Taxonomy" id="1496996"/>
    <lineage>
        <taxon>Bacteria</taxon>
        <taxon>Bacillati</taxon>
        <taxon>Actinomycetota</taxon>
        <taxon>Actinomycetes</taxon>
        <taxon>Glycomycetales</taxon>
        <taxon>Glycomycetaceae</taxon>
        <taxon>Stackebrandtia</taxon>
    </lineage>
</organism>
<dbReference type="RefSeq" id="WP_142036221.1">
    <property type="nucleotide sequence ID" value="NZ_JBHTGS010000001.1"/>
</dbReference>
<sequence length="495" mass="52689">MKLATAPEISDGYLIARHPATGIETGRYRVSDAAAIDEAVTTARQTAGWWAGLGFTARRKILLECKAVMAGRVRELMRLIRVETGKSVSDAFSEIATSFEHLVWAPKNARRVLGPRRVSSTLAMWDHTAYLEYQPYGVVAVIGPWNYPMHTPMGSIVYALAAGNTVVFKPSEYTPGVGQWLVDVITEVAGRPIVSVVQGAGEVGARLCEADVDKIAFTGSVGTAKKVATAAAARLVPVLIEGGGKDAAIVDADADVTTAADFVLWAALTNAGQSCTGFERVYVVDDVAERFIERLVAGAGRLRVGGGDDADIGPITMPGQIAVIDAHIRDAVERGGTPVVGGVEAVQPPFVHPTILVDVPEDSTAVTEETFGPVLVVNRVADAEEALRRTNATGFGLGGAVFGRRNAMSLARRMRSGMTAINSGFGFAAIPALPFGGVGESGYGRAHGDDGLREFAHAKSIAKRRAPQLIPLMSMNRKPFHNRLLERYLGFGRRR</sequence>
<dbReference type="InterPro" id="IPR012394">
    <property type="entry name" value="Aldehyde_DH_NAD(P)"/>
</dbReference>
<dbReference type="Gene3D" id="3.40.309.10">
    <property type="entry name" value="Aldehyde Dehydrogenase, Chain A, domain 2"/>
    <property type="match status" value="1"/>
</dbReference>
<proteinExistence type="inferred from homology"/>
<dbReference type="AlphaFoldDB" id="A0A543AT92"/>
<evidence type="ECO:0000256" key="3">
    <source>
        <dbReference type="PIRNR" id="PIRNR036492"/>
    </source>
</evidence>
<dbReference type="InterPro" id="IPR015590">
    <property type="entry name" value="Aldehyde_DH_dom"/>
</dbReference>
<dbReference type="InterPro" id="IPR016160">
    <property type="entry name" value="Ald_DH_CS_CYS"/>
</dbReference>
<keyword evidence="2 3" id="KW-0560">Oxidoreductase</keyword>
<feature type="active site" evidence="4">
    <location>
        <position position="275"/>
    </location>
</feature>
<dbReference type="Pfam" id="PF00171">
    <property type="entry name" value="Aldedh"/>
    <property type="match status" value="1"/>
</dbReference>
<reference evidence="6 7" key="1">
    <citation type="submission" date="2019-06" db="EMBL/GenBank/DDBJ databases">
        <title>Sequencing the genomes of 1000 actinobacteria strains.</title>
        <authorList>
            <person name="Klenk H.-P."/>
        </authorList>
    </citation>
    <scope>NUCLEOTIDE SEQUENCE [LARGE SCALE GENOMIC DNA]</scope>
    <source>
        <strain evidence="6 7">DSM 45928</strain>
    </source>
</reference>
<evidence type="ECO:0000256" key="2">
    <source>
        <dbReference type="ARBA" id="ARBA00023002"/>
    </source>
</evidence>
<dbReference type="CDD" id="cd07099">
    <property type="entry name" value="ALDH_DDALDH"/>
    <property type="match status" value="1"/>
</dbReference>
<dbReference type="InterPro" id="IPR016162">
    <property type="entry name" value="Ald_DH_N"/>
</dbReference>
<dbReference type="Proteomes" id="UP000317043">
    <property type="component" value="Unassembled WGS sequence"/>
</dbReference>
<evidence type="ECO:0000259" key="5">
    <source>
        <dbReference type="Pfam" id="PF00171"/>
    </source>
</evidence>
<dbReference type="PROSITE" id="PS00070">
    <property type="entry name" value="ALDEHYDE_DEHYDR_CYS"/>
    <property type="match status" value="1"/>
</dbReference>
<protein>
    <recommendedName>
        <fullName evidence="3">Aldehyde dehydrogenase</fullName>
    </recommendedName>
</protein>
<dbReference type="OrthoDB" id="6882680at2"/>
<dbReference type="InParanoid" id="A0A543AT92"/>
<evidence type="ECO:0000256" key="1">
    <source>
        <dbReference type="ARBA" id="ARBA00009986"/>
    </source>
</evidence>
<dbReference type="InterPro" id="IPR016161">
    <property type="entry name" value="Ald_DH/histidinol_DH"/>
</dbReference>
<keyword evidence="7" id="KW-1185">Reference proteome</keyword>
<dbReference type="SUPFAM" id="SSF53720">
    <property type="entry name" value="ALDH-like"/>
    <property type="match status" value="1"/>
</dbReference>
<feature type="active site" evidence="4">
    <location>
        <position position="241"/>
    </location>
</feature>
<dbReference type="Gene3D" id="3.40.605.10">
    <property type="entry name" value="Aldehyde Dehydrogenase, Chain A, domain 1"/>
    <property type="match status" value="1"/>
</dbReference>
<dbReference type="GO" id="GO:0006081">
    <property type="term" value="P:aldehyde metabolic process"/>
    <property type="evidence" value="ECO:0007669"/>
    <property type="project" value="InterPro"/>
</dbReference>
<dbReference type="FunCoup" id="A0A543AT92">
    <property type="interactions" value="22"/>
</dbReference>
<dbReference type="InterPro" id="IPR016163">
    <property type="entry name" value="Ald_DH_C"/>
</dbReference>
<gene>
    <name evidence="6" type="ORF">FB566_1307</name>
</gene>
<accession>A0A543AT92</accession>
<dbReference type="PANTHER" id="PTHR11699">
    <property type="entry name" value="ALDEHYDE DEHYDROGENASE-RELATED"/>
    <property type="match status" value="1"/>
</dbReference>
<comment type="caution">
    <text evidence="6">The sequence shown here is derived from an EMBL/GenBank/DDBJ whole genome shotgun (WGS) entry which is preliminary data.</text>
</comment>
<feature type="domain" description="Aldehyde dehydrogenase" evidence="5">
    <location>
        <begin position="17"/>
        <end position="461"/>
    </location>
</feature>
<name>A0A543AT92_9ACTN</name>
<comment type="similarity">
    <text evidence="1 3">Belongs to the aldehyde dehydrogenase family.</text>
</comment>
<dbReference type="GO" id="GO:0016620">
    <property type="term" value="F:oxidoreductase activity, acting on the aldehyde or oxo group of donors, NAD or NADP as acceptor"/>
    <property type="evidence" value="ECO:0007669"/>
    <property type="project" value="InterPro"/>
</dbReference>
<evidence type="ECO:0000313" key="7">
    <source>
        <dbReference type="Proteomes" id="UP000317043"/>
    </source>
</evidence>
<evidence type="ECO:0000313" key="6">
    <source>
        <dbReference type="EMBL" id="TQL75792.1"/>
    </source>
</evidence>
<dbReference type="PIRSF" id="PIRSF036492">
    <property type="entry name" value="ALDH"/>
    <property type="match status" value="1"/>
</dbReference>